<keyword evidence="5" id="KW-1185">Reference proteome</keyword>
<dbReference type="SUPFAM" id="SSF49265">
    <property type="entry name" value="Fibronectin type III"/>
    <property type="match status" value="1"/>
</dbReference>
<gene>
    <name evidence="4" type="ORF">Q0590_35945</name>
</gene>
<keyword evidence="1" id="KW-0602">Photosynthesis</keyword>
<evidence type="ECO:0000313" key="4">
    <source>
        <dbReference type="EMBL" id="MDO1451722.1"/>
    </source>
</evidence>
<dbReference type="Pfam" id="PF14870">
    <property type="entry name" value="PSII_BNR"/>
    <property type="match status" value="1"/>
</dbReference>
<evidence type="ECO:0000313" key="5">
    <source>
        <dbReference type="Proteomes" id="UP001168528"/>
    </source>
</evidence>
<dbReference type="PANTHER" id="PTHR47199">
    <property type="entry name" value="PHOTOSYSTEM II STABILITY/ASSEMBLY FACTOR HCF136, CHLOROPLASTIC"/>
    <property type="match status" value="1"/>
</dbReference>
<evidence type="ECO:0000259" key="3">
    <source>
        <dbReference type="PROSITE" id="PS50853"/>
    </source>
</evidence>
<reference evidence="4" key="1">
    <citation type="submission" date="2023-07" db="EMBL/GenBank/DDBJ databases">
        <title>The genome sequence of Rhodocytophaga aerolata KACC 12507.</title>
        <authorList>
            <person name="Zhang X."/>
        </authorList>
    </citation>
    <scope>NUCLEOTIDE SEQUENCE</scope>
    <source>
        <strain evidence="4">KACC 12507</strain>
    </source>
</reference>
<dbReference type="EMBL" id="JAUKPO010000083">
    <property type="protein sequence ID" value="MDO1451722.1"/>
    <property type="molecule type" value="Genomic_DNA"/>
</dbReference>
<feature type="domain" description="Fibronectin type-III" evidence="3">
    <location>
        <begin position="310"/>
        <end position="400"/>
    </location>
</feature>
<dbReference type="InterPro" id="IPR003961">
    <property type="entry name" value="FN3_dom"/>
</dbReference>
<dbReference type="InterPro" id="IPR013783">
    <property type="entry name" value="Ig-like_fold"/>
</dbReference>
<dbReference type="SUPFAM" id="SSF110296">
    <property type="entry name" value="Oligoxyloglucan reducing end-specific cellobiohydrolase"/>
    <property type="match status" value="2"/>
</dbReference>
<dbReference type="Gene3D" id="2.60.40.10">
    <property type="entry name" value="Immunoglobulins"/>
    <property type="match status" value="1"/>
</dbReference>
<dbReference type="PANTHER" id="PTHR47199:SF2">
    <property type="entry name" value="PHOTOSYSTEM II STABILITY_ASSEMBLY FACTOR HCF136, CHLOROPLASTIC"/>
    <property type="match status" value="1"/>
</dbReference>
<dbReference type="Pfam" id="PF25852">
    <property type="entry name" value="DUF6242_C"/>
    <property type="match status" value="1"/>
</dbReference>
<evidence type="ECO:0000256" key="2">
    <source>
        <dbReference type="ARBA" id="ARBA00023276"/>
    </source>
</evidence>
<dbReference type="InterPro" id="IPR058667">
    <property type="entry name" value="DUF6242_C"/>
</dbReference>
<feature type="non-terminal residue" evidence="4">
    <location>
        <position position="594"/>
    </location>
</feature>
<keyword evidence="2" id="KW-0604">Photosystem II</keyword>
<organism evidence="4 5">
    <name type="scientific">Rhodocytophaga aerolata</name>
    <dbReference type="NCBI Taxonomy" id="455078"/>
    <lineage>
        <taxon>Bacteria</taxon>
        <taxon>Pseudomonadati</taxon>
        <taxon>Bacteroidota</taxon>
        <taxon>Cytophagia</taxon>
        <taxon>Cytophagales</taxon>
        <taxon>Rhodocytophagaceae</taxon>
        <taxon>Rhodocytophaga</taxon>
    </lineage>
</organism>
<dbReference type="RefSeq" id="WP_302042519.1">
    <property type="nucleotide sequence ID" value="NZ_JAUKPO010000083.1"/>
</dbReference>
<dbReference type="CDD" id="cd00063">
    <property type="entry name" value="FN3"/>
    <property type="match status" value="1"/>
</dbReference>
<dbReference type="Proteomes" id="UP001168528">
    <property type="component" value="Unassembled WGS sequence"/>
</dbReference>
<dbReference type="Gene3D" id="2.130.10.10">
    <property type="entry name" value="YVTN repeat-like/Quinoprotein amine dehydrogenase"/>
    <property type="match status" value="3"/>
</dbReference>
<comment type="caution">
    <text evidence="4">The sequence shown here is derived from an EMBL/GenBank/DDBJ whole genome shotgun (WGS) entry which is preliminary data.</text>
</comment>
<proteinExistence type="predicted"/>
<sequence length="594" mass="67119">MRKIYLLLSLLIFFLSFNPVLSQWQKQSNTYGEFSSIAGNSKIVLAATNYHLFYSENDVGGWTNQPEFQSYRNYVFRKGDTFFAQKESDFLVSTDGKTWQKKTGYGYLMAADEYTLLGVAQNKIYSSLDDGNSWQLLPFTLSRYTNIQSLAIAGNYIYVATSEGLYQSKDKGQTWNQLQNLTYDILSVSALGNYVLLATRYHGLIYSIDLGNTWTNINNYANSVITDSQFLSTYLTDNKFIIGSLYTGRIYLSEDKGKTWKNFSAGLPTNAGVDNITIVDDKIIINTVESFNGAIWQRSTAELADDFLVAPTSLTADAYSRDQTLLKWIDNASNEIGFKIERSITDAEHFVEIGSVPKDSTTFKDNNVVNGQTYFYRVRAYNQITHSTYSNQIKLRRLPTTCEDYVNASSTALYDIFFVSSTKGFSVGDFGKLLKTEDGGQNWQDVKHCTYGSYSKIKFTSASLGYATGSWGSMMKTTDGGENWQRLQPPTSRDIKDLFFLNDSLGFIVGENVYKTTDGGISWEKQYLSWDELYSIFFTSETTGFVCGRSNTLYKTTDSGKNWKAIDLNFLGFNKGLHRSCLKLLSKKEALVKK</sequence>
<accession>A0ABT8RL28</accession>
<dbReference type="PROSITE" id="PS50853">
    <property type="entry name" value="FN3"/>
    <property type="match status" value="1"/>
</dbReference>
<dbReference type="InterPro" id="IPR036116">
    <property type="entry name" value="FN3_sf"/>
</dbReference>
<dbReference type="InterPro" id="IPR015943">
    <property type="entry name" value="WD40/YVTN_repeat-like_dom_sf"/>
</dbReference>
<dbReference type="InterPro" id="IPR028203">
    <property type="entry name" value="PSII_CF48-like_dom"/>
</dbReference>
<name>A0ABT8RL28_9BACT</name>
<protein>
    <submittedName>
        <fullName evidence="4">YCF48-related protein</fullName>
    </submittedName>
</protein>
<evidence type="ECO:0000256" key="1">
    <source>
        <dbReference type="ARBA" id="ARBA00022531"/>
    </source>
</evidence>